<reference evidence="4" key="1">
    <citation type="journal article" date="2021" name="Mol. Ecol. Resour.">
        <title>Apolygus lucorum genome provides insights into omnivorousness and mesophyll feeding.</title>
        <authorList>
            <person name="Liu Y."/>
            <person name="Liu H."/>
            <person name="Wang H."/>
            <person name="Huang T."/>
            <person name="Liu B."/>
            <person name="Yang B."/>
            <person name="Yin L."/>
            <person name="Li B."/>
            <person name="Zhang Y."/>
            <person name="Zhang S."/>
            <person name="Jiang F."/>
            <person name="Zhang X."/>
            <person name="Ren Y."/>
            <person name="Wang B."/>
            <person name="Wang S."/>
            <person name="Lu Y."/>
            <person name="Wu K."/>
            <person name="Fan W."/>
            <person name="Wang G."/>
        </authorList>
    </citation>
    <scope>NUCLEOTIDE SEQUENCE</scope>
    <source>
        <strain evidence="4">12Hb</strain>
    </source>
</reference>
<keyword evidence="5" id="KW-1185">Reference proteome</keyword>
<dbReference type="Gene3D" id="1.10.10.60">
    <property type="entry name" value="Homeodomain-like"/>
    <property type="match status" value="1"/>
</dbReference>
<dbReference type="PANTHER" id="PTHR19303:SF74">
    <property type="entry name" value="POGO TRANSPOSABLE ELEMENT WITH KRAB DOMAIN"/>
    <property type="match status" value="1"/>
</dbReference>
<feature type="domain" description="HTH psq-type" evidence="3">
    <location>
        <begin position="16"/>
        <end position="55"/>
    </location>
</feature>
<protein>
    <recommendedName>
        <fullName evidence="3">HTH psq-type domain-containing protein</fullName>
    </recommendedName>
</protein>
<dbReference type="Pfam" id="PF05225">
    <property type="entry name" value="HTH_psq"/>
    <property type="match status" value="1"/>
</dbReference>
<gene>
    <name evidence="4" type="ORF">GE061_007391</name>
</gene>
<dbReference type="PANTHER" id="PTHR19303">
    <property type="entry name" value="TRANSPOSON"/>
    <property type="match status" value="1"/>
</dbReference>
<dbReference type="GO" id="GO:0003677">
    <property type="term" value="F:DNA binding"/>
    <property type="evidence" value="ECO:0007669"/>
    <property type="project" value="InterPro"/>
</dbReference>
<name>A0A8S9WVL4_APOLU</name>
<dbReference type="SUPFAM" id="SSF46689">
    <property type="entry name" value="Homeodomain-like"/>
    <property type="match status" value="1"/>
</dbReference>
<feature type="compositionally biased region" description="Polar residues" evidence="2">
    <location>
        <begin position="303"/>
        <end position="314"/>
    </location>
</feature>
<dbReference type="AlphaFoldDB" id="A0A8S9WVL4"/>
<evidence type="ECO:0000313" key="4">
    <source>
        <dbReference type="EMBL" id="KAF6199365.1"/>
    </source>
</evidence>
<dbReference type="GO" id="GO:0005634">
    <property type="term" value="C:nucleus"/>
    <property type="evidence" value="ECO:0007669"/>
    <property type="project" value="UniProtKB-SubCell"/>
</dbReference>
<evidence type="ECO:0000256" key="1">
    <source>
        <dbReference type="ARBA" id="ARBA00004123"/>
    </source>
</evidence>
<evidence type="ECO:0000259" key="3">
    <source>
        <dbReference type="Pfam" id="PF05225"/>
    </source>
</evidence>
<feature type="compositionally biased region" description="Low complexity" evidence="2">
    <location>
        <begin position="325"/>
        <end position="340"/>
    </location>
</feature>
<organism evidence="4 5">
    <name type="scientific">Apolygus lucorum</name>
    <name type="common">Small green plant bug</name>
    <name type="synonym">Lygocoris lucorum</name>
    <dbReference type="NCBI Taxonomy" id="248454"/>
    <lineage>
        <taxon>Eukaryota</taxon>
        <taxon>Metazoa</taxon>
        <taxon>Ecdysozoa</taxon>
        <taxon>Arthropoda</taxon>
        <taxon>Hexapoda</taxon>
        <taxon>Insecta</taxon>
        <taxon>Pterygota</taxon>
        <taxon>Neoptera</taxon>
        <taxon>Paraneoptera</taxon>
        <taxon>Hemiptera</taxon>
        <taxon>Heteroptera</taxon>
        <taxon>Panheteroptera</taxon>
        <taxon>Cimicomorpha</taxon>
        <taxon>Miridae</taxon>
        <taxon>Mirini</taxon>
        <taxon>Apolygus</taxon>
    </lineage>
</organism>
<feature type="region of interest" description="Disordered" evidence="2">
    <location>
        <begin position="303"/>
        <end position="363"/>
    </location>
</feature>
<dbReference type="InterPro" id="IPR007889">
    <property type="entry name" value="HTH_Psq"/>
</dbReference>
<accession>A0A8S9WVL4</accession>
<feature type="compositionally biased region" description="Basic and acidic residues" evidence="2">
    <location>
        <begin position="426"/>
        <end position="435"/>
    </location>
</feature>
<feature type="compositionally biased region" description="Acidic residues" evidence="2">
    <location>
        <begin position="492"/>
        <end position="501"/>
    </location>
</feature>
<feature type="compositionally biased region" description="Basic residues" evidence="2">
    <location>
        <begin position="458"/>
        <end position="486"/>
    </location>
</feature>
<feature type="region of interest" description="Disordered" evidence="2">
    <location>
        <begin position="411"/>
        <end position="513"/>
    </location>
</feature>
<sequence>MVRHYERKKPPPSYSQDDLKQALAAIGRGEVTVYKASKIFKIPKPTLYNHITERRGVKSSTSGRAPVFSKEVEEKMAHCIKTMNKWGFGLSKREFLEVVGEFVNSNKLKTPFKDGLPGDDFYQGFSRRHNLSLQKPQAVEVKRKKAVDPFIMDQYFNFLKTITDGLPPSQIYNVDETSFCSDPQRAKVVGEKNTPSHRATSGPGRENTTVLIGGSAAGEKLPPLVIFKGKNIWDSWVASENEGFPGIGFRKGGIFPFNDAVIPDDKFLPEALQRWKALKAAEARPDGESPATAIHNNRTHQLNQNLDDFPSSTAVKIPQPGEGCSSVEPPSQSLGSSSNSATPIEISQPTEGSSLLTPPIPSVGLGPVGGRTFEELLLQQVKQMPLSKLGRKKVCPGAEVITSQEAIERRVEEGNNKKKSAPKKRKMEESREHDVASTSSTLGEDTAELPKGQLMNKKGMKTKPRRNQMKKKGEKQKKDIKKKKKDGKLESTDDEESDNYDSEMNTSDSEDYDFEKETQEVEEEEDFVLSIQKQLPSTGDWVLVKFPTKKSNKIYIGQVAGVDPCLEVKFARKKGNNSVFYWPAVEDRSIVRQDEILKFLPSPAVDKRGRFSFGLTFDGFKIE</sequence>
<comment type="subcellular location">
    <subcellularLocation>
        <location evidence="1">Nucleus</location>
    </subcellularLocation>
</comment>
<dbReference type="EMBL" id="WIXP02000015">
    <property type="protein sequence ID" value="KAF6199365.1"/>
    <property type="molecule type" value="Genomic_DNA"/>
</dbReference>
<evidence type="ECO:0000313" key="5">
    <source>
        <dbReference type="Proteomes" id="UP000466442"/>
    </source>
</evidence>
<dbReference type="InterPro" id="IPR009057">
    <property type="entry name" value="Homeodomain-like_sf"/>
</dbReference>
<feature type="compositionally biased region" description="Polar residues" evidence="2">
    <location>
        <begin position="341"/>
        <end position="356"/>
    </location>
</feature>
<dbReference type="InterPro" id="IPR050863">
    <property type="entry name" value="CenT-Element_Derived"/>
</dbReference>
<dbReference type="Proteomes" id="UP000466442">
    <property type="component" value="Unassembled WGS sequence"/>
</dbReference>
<proteinExistence type="predicted"/>
<comment type="caution">
    <text evidence="4">The sequence shown here is derived from an EMBL/GenBank/DDBJ whole genome shotgun (WGS) entry which is preliminary data.</text>
</comment>
<evidence type="ECO:0000256" key="2">
    <source>
        <dbReference type="SAM" id="MobiDB-lite"/>
    </source>
</evidence>
<dbReference type="OrthoDB" id="10035668at2759"/>